<feature type="region of interest" description="Disordered" evidence="1">
    <location>
        <begin position="228"/>
        <end position="263"/>
    </location>
</feature>
<feature type="region of interest" description="Disordered" evidence="1">
    <location>
        <begin position="851"/>
        <end position="1107"/>
    </location>
</feature>
<comment type="caution">
    <text evidence="2">The sequence shown here is derived from an EMBL/GenBank/DDBJ whole genome shotgun (WGS) entry which is preliminary data.</text>
</comment>
<proteinExistence type="predicted"/>
<feature type="compositionally biased region" description="Polar residues" evidence="1">
    <location>
        <begin position="600"/>
        <end position="620"/>
    </location>
</feature>
<organism evidence="2 3">
    <name type="scientific">Polyplosphaeria fusca</name>
    <dbReference type="NCBI Taxonomy" id="682080"/>
    <lineage>
        <taxon>Eukaryota</taxon>
        <taxon>Fungi</taxon>
        <taxon>Dikarya</taxon>
        <taxon>Ascomycota</taxon>
        <taxon>Pezizomycotina</taxon>
        <taxon>Dothideomycetes</taxon>
        <taxon>Pleosporomycetidae</taxon>
        <taxon>Pleosporales</taxon>
        <taxon>Tetraplosphaeriaceae</taxon>
        <taxon>Polyplosphaeria</taxon>
    </lineage>
</organism>
<keyword evidence="3" id="KW-1185">Reference proteome</keyword>
<feature type="compositionally biased region" description="Polar residues" evidence="1">
    <location>
        <begin position="1"/>
        <end position="13"/>
    </location>
</feature>
<evidence type="ECO:0000256" key="1">
    <source>
        <dbReference type="SAM" id="MobiDB-lite"/>
    </source>
</evidence>
<feature type="compositionally biased region" description="Acidic residues" evidence="1">
    <location>
        <begin position="1069"/>
        <end position="1080"/>
    </location>
</feature>
<feature type="compositionally biased region" description="Acidic residues" evidence="1">
    <location>
        <begin position="1009"/>
        <end position="1030"/>
    </location>
</feature>
<feature type="compositionally biased region" description="Low complexity" evidence="1">
    <location>
        <begin position="14"/>
        <end position="28"/>
    </location>
</feature>
<dbReference type="Proteomes" id="UP000799444">
    <property type="component" value="Unassembled WGS sequence"/>
</dbReference>
<sequence>MAGLQQSLPASNNLSTPPTRVPSPTRSLPNGSCTYRDLTSGACGCNQFWDKTSAEIHDSSNEKLPTNERSTWCVCTHHACFHTALPSTVGTDSRALPACDVRCQCKPGLQCNVHNRRSAMDPCPPVGGSQGSCNEQLKISQPLLSLGLLPPAFTQSVEAAQVHGLRDAPSHPSTSDLPRVPSVCFLSHDRRSTPQNEGRQVRHEADQSLQHGTGLGLSLVNCGNIEKPIDPQQSISSTVPDDVVPPNESYSEPELPPTRANSMPEDIVKASDPQGSIEQVYEFNRTLHVNISGDTVPNTYNPEEFLQSATEVATPSNANTPNLGAADQAVHDTKKLFETLSRLTSAVEHPTGSETRPSSAASARIPPLLLANSPVIPQDQIKQAIRSASPQAFQKLVSYLNPLHNLLNSIPNVATAIREINNRLDLIESHSFNQVAPEDLDQRFDQHDGRLLEIEHRMNEHDRLHQAIDADQSSNSFGRRQNAINESLGANNSVHSTTSSALVVAAMGRKGIDEEFEGIKDRLDVLEAAALPTTTNPWQVEVVMLPWGPELPGIWFGRDEPMHDTAKATTQDSEDWTQVRGIIATQATQAAHAAHAAPSFDSNTSSARNSSHPSDGGWSSQAISDWVTEAEEGLLSPKACGSNNMVYKRLQSRGFVRDVELTSANSRDIQGTLANAFGDMMEQLKHANDSQDPLITSYPGLRAAFIPLRKVAKESRLRFLNTAEMMSSAVWSAQFLSSGVMMRVSGGKKRLYVTQPQAYLQHKDVNEDEQLWTWQRLRELPRFQSDPDSQMEGNEEQCQPQVAEADAREACWAFVEAYDQPPLSVHSSFGSNQSVELSMRPADRQWRRSMTPSSILKHRIPQPISPLSENHPHRPSHGRPRTVSISYIEQHHSGSSKRRLNSSPAKHPSKAHATARNPSVSISKSKRRRVTRAASPQEAQGAAGPTWNPTPRRSREPPSPFFSSHPELPRTNSDAASRSQRSVAVVGKTTPFAYATPHSGPFVGRPDVDEFQGGDTEPDDNDVDEHDDDEQSWRGVDDQTNESADPVADDGQVDEDGSSFFAEHSGFGSDDDDEDEDSENFDFGARRDGPGDEDGDDVFDTLLGVLQ</sequence>
<reference evidence="2" key="1">
    <citation type="journal article" date="2020" name="Stud. Mycol.">
        <title>101 Dothideomycetes genomes: a test case for predicting lifestyles and emergence of pathogens.</title>
        <authorList>
            <person name="Haridas S."/>
            <person name="Albert R."/>
            <person name="Binder M."/>
            <person name="Bloem J."/>
            <person name="Labutti K."/>
            <person name="Salamov A."/>
            <person name="Andreopoulos B."/>
            <person name="Baker S."/>
            <person name="Barry K."/>
            <person name="Bills G."/>
            <person name="Bluhm B."/>
            <person name="Cannon C."/>
            <person name="Castanera R."/>
            <person name="Culley D."/>
            <person name="Daum C."/>
            <person name="Ezra D."/>
            <person name="Gonzalez J."/>
            <person name="Henrissat B."/>
            <person name="Kuo A."/>
            <person name="Liang C."/>
            <person name="Lipzen A."/>
            <person name="Lutzoni F."/>
            <person name="Magnuson J."/>
            <person name="Mondo S."/>
            <person name="Nolan M."/>
            <person name="Ohm R."/>
            <person name="Pangilinan J."/>
            <person name="Park H.-J."/>
            <person name="Ramirez L."/>
            <person name="Alfaro M."/>
            <person name="Sun H."/>
            <person name="Tritt A."/>
            <person name="Yoshinaga Y."/>
            <person name="Zwiers L.-H."/>
            <person name="Turgeon B."/>
            <person name="Goodwin S."/>
            <person name="Spatafora J."/>
            <person name="Crous P."/>
            <person name="Grigoriev I."/>
        </authorList>
    </citation>
    <scope>NUCLEOTIDE SEQUENCE</scope>
    <source>
        <strain evidence="2">CBS 125425</strain>
    </source>
</reference>
<dbReference type="AlphaFoldDB" id="A0A9P4R9V6"/>
<gene>
    <name evidence="2" type="ORF">EJ04DRAFT_457492</name>
</gene>
<feature type="region of interest" description="Disordered" evidence="1">
    <location>
        <begin position="587"/>
        <end position="620"/>
    </location>
</feature>
<protein>
    <submittedName>
        <fullName evidence="2">Uncharacterized protein</fullName>
    </submittedName>
</protein>
<feature type="compositionally biased region" description="Low complexity" evidence="1">
    <location>
        <begin position="587"/>
        <end position="597"/>
    </location>
</feature>
<accession>A0A9P4R9V6</accession>
<dbReference type="EMBL" id="ML996104">
    <property type="protein sequence ID" value="KAF2739508.1"/>
    <property type="molecule type" value="Genomic_DNA"/>
</dbReference>
<feature type="region of interest" description="Disordered" evidence="1">
    <location>
        <begin position="1"/>
        <end position="28"/>
    </location>
</feature>
<evidence type="ECO:0000313" key="2">
    <source>
        <dbReference type="EMBL" id="KAF2739508.1"/>
    </source>
</evidence>
<dbReference type="OrthoDB" id="5427134at2759"/>
<evidence type="ECO:0000313" key="3">
    <source>
        <dbReference type="Proteomes" id="UP000799444"/>
    </source>
</evidence>
<name>A0A9P4R9V6_9PLEO</name>
<feature type="compositionally biased region" description="Polar residues" evidence="1">
    <location>
        <begin position="970"/>
        <end position="982"/>
    </location>
</feature>
<feature type="compositionally biased region" description="Acidic residues" evidence="1">
    <location>
        <begin position="1047"/>
        <end position="1057"/>
    </location>
</feature>
<feature type="region of interest" description="Disordered" evidence="1">
    <location>
        <begin position="189"/>
        <end position="209"/>
    </location>
</feature>